<dbReference type="Pfam" id="PF00481">
    <property type="entry name" value="PP2C"/>
    <property type="match status" value="1"/>
</dbReference>
<dbReference type="SUPFAM" id="SSF52058">
    <property type="entry name" value="L domain-like"/>
    <property type="match status" value="2"/>
</dbReference>
<dbReference type="Gene3D" id="3.80.10.10">
    <property type="entry name" value="Ribonuclease Inhibitor"/>
    <property type="match status" value="4"/>
</dbReference>
<dbReference type="InterPro" id="IPR001611">
    <property type="entry name" value="Leu-rich_rpt"/>
</dbReference>
<reference evidence="4" key="1">
    <citation type="submission" date="2016-10" db="EMBL/GenBank/DDBJ databases">
        <authorList>
            <person name="Benchimol M."/>
            <person name="Almeida L.G."/>
            <person name="Vasconcelos A.T."/>
            <person name="Perreira-Neves A."/>
            <person name="Rosa I.A."/>
            <person name="Tasca T."/>
            <person name="Bogo M.R."/>
            <person name="de Souza W."/>
        </authorList>
    </citation>
    <scope>NUCLEOTIDE SEQUENCE [LARGE SCALE GENOMIC DNA]</scope>
    <source>
        <strain evidence="4">K</strain>
    </source>
</reference>
<dbReference type="GeneID" id="94846812"/>
<keyword evidence="2" id="KW-0677">Repeat</keyword>
<dbReference type="Pfam" id="PF13516">
    <property type="entry name" value="LRR_6"/>
    <property type="match status" value="1"/>
</dbReference>
<accession>A0A1J4J875</accession>
<gene>
    <name evidence="4" type="ORF">TRFO_38549</name>
</gene>
<dbReference type="Proteomes" id="UP000179807">
    <property type="component" value="Unassembled WGS sequence"/>
</dbReference>
<dbReference type="SUPFAM" id="SSF81606">
    <property type="entry name" value="PP2C-like"/>
    <property type="match status" value="1"/>
</dbReference>
<comment type="caution">
    <text evidence="4">The sequence shown here is derived from an EMBL/GenBank/DDBJ whole genome shotgun (WGS) entry which is preliminary data.</text>
</comment>
<dbReference type="PROSITE" id="PS51450">
    <property type="entry name" value="LRR"/>
    <property type="match status" value="6"/>
</dbReference>
<dbReference type="AlphaFoldDB" id="A0A1J4J875"/>
<dbReference type="SMART" id="SM00364">
    <property type="entry name" value="LRR_BAC"/>
    <property type="match status" value="8"/>
</dbReference>
<dbReference type="RefSeq" id="XP_068348473.1">
    <property type="nucleotide sequence ID" value="XM_068512108.1"/>
</dbReference>
<keyword evidence="5" id="KW-1185">Reference proteome</keyword>
<evidence type="ECO:0000256" key="1">
    <source>
        <dbReference type="ARBA" id="ARBA00022614"/>
    </source>
</evidence>
<dbReference type="InterPro" id="IPR003591">
    <property type="entry name" value="Leu-rich_rpt_typical-subtyp"/>
</dbReference>
<dbReference type="PANTHER" id="PTHR46652:SF7">
    <property type="entry name" value="LEUCINE-RICH REPEAT AND IQ DOMAIN-CONTAINING PROTEIN 1"/>
    <property type="match status" value="1"/>
</dbReference>
<keyword evidence="1" id="KW-0433">Leucine-rich repeat</keyword>
<protein>
    <submittedName>
        <fullName evidence="4">Protein phosphatase 2C</fullName>
    </submittedName>
</protein>
<dbReference type="SMART" id="SM00331">
    <property type="entry name" value="PP2C_SIG"/>
    <property type="match status" value="1"/>
</dbReference>
<proteinExistence type="predicted"/>
<dbReference type="SMART" id="SM00369">
    <property type="entry name" value="LRR_TYP"/>
    <property type="match status" value="6"/>
</dbReference>
<dbReference type="Gene3D" id="3.60.40.10">
    <property type="entry name" value="PPM-type phosphatase domain"/>
    <property type="match status" value="1"/>
</dbReference>
<dbReference type="EMBL" id="MLAK01001252">
    <property type="protein sequence ID" value="OHS95336.1"/>
    <property type="molecule type" value="Genomic_DNA"/>
</dbReference>
<organism evidence="4 5">
    <name type="scientific">Tritrichomonas foetus</name>
    <dbReference type="NCBI Taxonomy" id="1144522"/>
    <lineage>
        <taxon>Eukaryota</taxon>
        <taxon>Metamonada</taxon>
        <taxon>Parabasalia</taxon>
        <taxon>Tritrichomonadida</taxon>
        <taxon>Tritrichomonadidae</taxon>
        <taxon>Tritrichomonas</taxon>
    </lineage>
</organism>
<dbReference type="VEuPathDB" id="TrichDB:TRFO_38549"/>
<dbReference type="PANTHER" id="PTHR46652">
    <property type="entry name" value="LEUCINE-RICH REPEAT AND IQ DOMAIN-CONTAINING PROTEIN 1-RELATED"/>
    <property type="match status" value="1"/>
</dbReference>
<dbReference type="InterPro" id="IPR050836">
    <property type="entry name" value="SDS22/Internalin_LRR"/>
</dbReference>
<name>A0A1J4J875_9EUKA</name>
<evidence type="ECO:0000256" key="2">
    <source>
        <dbReference type="ARBA" id="ARBA00022737"/>
    </source>
</evidence>
<evidence type="ECO:0000313" key="4">
    <source>
        <dbReference type="EMBL" id="OHS95336.1"/>
    </source>
</evidence>
<dbReference type="InterPro" id="IPR036457">
    <property type="entry name" value="PPM-type-like_dom_sf"/>
</dbReference>
<dbReference type="InterPro" id="IPR001932">
    <property type="entry name" value="PPM-type_phosphatase-like_dom"/>
</dbReference>
<dbReference type="OrthoDB" id="10264738at2759"/>
<sequence>MGQDASFPALPPGTKLVNINGLNLTRIPFYLPPNHAVRSIEASHNTLSSFPLELTNVMTIDVSFNSLREIPDEKFSFPNLRKLNIASNNLSKLPVFLNNFSKLNEINFEKNCLTELNLDIPKIEKINLFLNCLINFPSLPQSVSIIDLGFNQIRDVDVNFQNLKELNLSGNDITNFSENCSFPLLEKLDVSLNKLVSIPNLAKVCPKLHSLHLAYNFLAEFPELPNTIERCDVSHNCIEKLDKLTGYEDLLYLDISYNNLSKLPELPKNLNRLLSDHNKFESCYPIENQYIRGIQFYNNHFESIPIISGSSITHVLFKHNLIKSINVQHLCETVTMIDLTSNLLTSIPEELFDFDQLKNLNVSSNLLTSIPEKIQASTLQVLNLADNPISSLPQLPRSLKELICCRCQFQELPKTITSCINLQKVNFSGNSISSVDHFPEVERINLSCNQISYISKIPEFISSVNLSHNNLTDFVIEREMQFLTFLDISHNKISHIKFQTLVSLETLKLSHNPLNFKFNFSLFPNLKCGDFLNTKISHPKPVPQNVRELVSNYERYSKDSTQIKYFKSTKSGYAESIGLRPTMEDSLIIREDFKPALYGVIDGHGGYTTSSTAAMLIPKIFKTKKNKTISELAVILRQVNETLSKSHVNDGATIVLATVTDSKIGVAHCGDSRALVVKKDGKCVPLTVDHKATDRVELDMLKTNKAFVQSGRLSSHLAVSRAIGDFSIEGVSHVPDLSTYTIDKDDFRLILACDGIFDVLENEDVGKIVVKNKDVHKAAALLKGEALAKGSTDNISVIVIDIEK</sequence>
<feature type="domain" description="PPM-type phosphatase" evidence="3">
    <location>
        <begin position="570"/>
        <end position="802"/>
    </location>
</feature>
<dbReference type="PROSITE" id="PS51746">
    <property type="entry name" value="PPM_2"/>
    <property type="match status" value="1"/>
</dbReference>
<dbReference type="CDD" id="cd00143">
    <property type="entry name" value="PP2Cc"/>
    <property type="match status" value="1"/>
</dbReference>
<evidence type="ECO:0000259" key="3">
    <source>
        <dbReference type="PROSITE" id="PS51746"/>
    </source>
</evidence>
<dbReference type="InterPro" id="IPR032675">
    <property type="entry name" value="LRR_dom_sf"/>
</dbReference>
<dbReference type="SMART" id="SM00332">
    <property type="entry name" value="PP2Cc"/>
    <property type="match status" value="1"/>
</dbReference>
<evidence type="ECO:0000313" key="5">
    <source>
        <dbReference type="Proteomes" id="UP000179807"/>
    </source>
</evidence>